<accession>A0A2H3BD35</accession>
<dbReference type="Proteomes" id="UP000218334">
    <property type="component" value="Unassembled WGS sequence"/>
</dbReference>
<protein>
    <submittedName>
        <fullName evidence="2">Uncharacterized protein</fullName>
    </submittedName>
</protein>
<organism evidence="2 3">
    <name type="scientific">Armillaria solidipes</name>
    <dbReference type="NCBI Taxonomy" id="1076256"/>
    <lineage>
        <taxon>Eukaryota</taxon>
        <taxon>Fungi</taxon>
        <taxon>Dikarya</taxon>
        <taxon>Basidiomycota</taxon>
        <taxon>Agaricomycotina</taxon>
        <taxon>Agaricomycetes</taxon>
        <taxon>Agaricomycetidae</taxon>
        <taxon>Agaricales</taxon>
        <taxon>Marasmiineae</taxon>
        <taxon>Physalacriaceae</taxon>
        <taxon>Armillaria</taxon>
    </lineage>
</organism>
<keyword evidence="1" id="KW-1133">Transmembrane helix</keyword>
<reference evidence="3" key="1">
    <citation type="journal article" date="2017" name="Nat. Ecol. Evol.">
        <title>Genome expansion and lineage-specific genetic innovations in the forest pathogenic fungi Armillaria.</title>
        <authorList>
            <person name="Sipos G."/>
            <person name="Prasanna A.N."/>
            <person name="Walter M.C."/>
            <person name="O'Connor E."/>
            <person name="Balint B."/>
            <person name="Krizsan K."/>
            <person name="Kiss B."/>
            <person name="Hess J."/>
            <person name="Varga T."/>
            <person name="Slot J."/>
            <person name="Riley R."/>
            <person name="Boka B."/>
            <person name="Rigling D."/>
            <person name="Barry K."/>
            <person name="Lee J."/>
            <person name="Mihaltcheva S."/>
            <person name="LaButti K."/>
            <person name="Lipzen A."/>
            <person name="Waldron R."/>
            <person name="Moloney N.M."/>
            <person name="Sperisen C."/>
            <person name="Kredics L."/>
            <person name="Vagvoelgyi C."/>
            <person name="Patrignani A."/>
            <person name="Fitzpatrick D."/>
            <person name="Nagy I."/>
            <person name="Doyle S."/>
            <person name="Anderson J.B."/>
            <person name="Grigoriev I.V."/>
            <person name="Gueldener U."/>
            <person name="Muensterkoetter M."/>
            <person name="Nagy L.G."/>
        </authorList>
    </citation>
    <scope>NUCLEOTIDE SEQUENCE [LARGE SCALE GENOMIC DNA]</scope>
    <source>
        <strain evidence="3">28-4</strain>
    </source>
</reference>
<gene>
    <name evidence="2" type="ORF">ARMSODRAFT_975644</name>
</gene>
<name>A0A2H3BD35_9AGAR</name>
<proteinExistence type="predicted"/>
<dbReference type="EMBL" id="KZ293431">
    <property type="protein sequence ID" value="PBK68775.1"/>
    <property type="molecule type" value="Genomic_DNA"/>
</dbReference>
<keyword evidence="3" id="KW-1185">Reference proteome</keyword>
<dbReference type="AlphaFoldDB" id="A0A2H3BD35"/>
<evidence type="ECO:0000313" key="3">
    <source>
        <dbReference type="Proteomes" id="UP000218334"/>
    </source>
</evidence>
<keyword evidence="1" id="KW-0812">Transmembrane</keyword>
<sequence length="218" mass="24444">MIASPSLTRARYSTASPLPASRCFRKRDLFRPMYDFSTEAGWLIFIQGLFLSMTCVRSQTSYLRTIRWRPPTSQTLIKRTTKHLHPTIASLKPVTNPDEPGITGKASVNADVSSVPLEVSGESLTIIPSSGIGCHQLPYSTVPSLIFLLPAPYLEEFGDHRIDYDSRRLIHSAYSLINITAIASTTIFLLFAFCDLVARLYARCYCHSPYPVHDKRDS</sequence>
<evidence type="ECO:0000313" key="2">
    <source>
        <dbReference type="EMBL" id="PBK68775.1"/>
    </source>
</evidence>
<evidence type="ECO:0000256" key="1">
    <source>
        <dbReference type="SAM" id="Phobius"/>
    </source>
</evidence>
<keyword evidence="1" id="KW-0472">Membrane</keyword>
<feature type="transmembrane region" description="Helical" evidence="1">
    <location>
        <begin position="176"/>
        <end position="202"/>
    </location>
</feature>